<evidence type="ECO:0000313" key="3">
    <source>
        <dbReference type="Proteomes" id="UP000655094"/>
    </source>
</evidence>
<dbReference type="EMBL" id="BNFF01000001">
    <property type="protein sequence ID" value="GHK52746.1"/>
    <property type="molecule type" value="Genomic_DNA"/>
</dbReference>
<name>A0A919HPW4_KLEPN</name>
<comment type="caution">
    <text evidence="2">The sequence shown here is derived from an EMBL/GenBank/DDBJ whole genome shotgun (WGS) entry which is preliminary data.</text>
</comment>
<dbReference type="AlphaFoldDB" id="A0A919HPW4"/>
<feature type="domain" description="Bacterial Ig-like" evidence="1">
    <location>
        <begin position="30"/>
        <end position="122"/>
    </location>
</feature>
<dbReference type="InterPro" id="IPR044016">
    <property type="entry name" value="Big_13"/>
</dbReference>
<feature type="domain" description="Bacterial Ig-like" evidence="1">
    <location>
        <begin position="131"/>
        <end position="196"/>
    </location>
</feature>
<evidence type="ECO:0000313" key="2">
    <source>
        <dbReference type="EMBL" id="GHK52746.1"/>
    </source>
</evidence>
<dbReference type="Gene3D" id="2.60.40.10">
    <property type="entry name" value="Immunoglobulins"/>
    <property type="match status" value="2"/>
</dbReference>
<dbReference type="NCBIfam" id="NF033510">
    <property type="entry name" value="Ca_tandemer"/>
    <property type="match status" value="2"/>
</dbReference>
<proteinExistence type="predicted"/>
<protein>
    <recommendedName>
        <fullName evidence="1">Bacterial Ig-like domain-containing protein</fullName>
    </recommendedName>
</protein>
<sequence length="235" mass="23380">MTDVAGNTSGHSPDFVLTVDTTVAPVSDLQVTDDVAQHTGPLTSGGLTNDATLALSGTAEAGATVTIYDGSTVLGTVVADGRALALHSGSAGRGEHRLSTTVTDVAGNTSGHSPDFVLTVDTTVAPVSDLQVTDDVAQHTGPLTSGGLTNDATPALSGTAEAGATVTIYDGSTVLGTAVADEDGHWRFTPDPLGEGAPPQHHGDRCGGEHQRPLAGLCAHGGHHRGAGQRPAGDG</sequence>
<gene>
    <name evidence="2" type="ORF">KPZU09_24820</name>
</gene>
<evidence type="ECO:0000259" key="1">
    <source>
        <dbReference type="Pfam" id="PF19077"/>
    </source>
</evidence>
<dbReference type="InterPro" id="IPR013783">
    <property type="entry name" value="Ig-like_fold"/>
</dbReference>
<organism evidence="2 3">
    <name type="scientific">Klebsiella pneumoniae</name>
    <dbReference type="NCBI Taxonomy" id="573"/>
    <lineage>
        <taxon>Bacteria</taxon>
        <taxon>Pseudomonadati</taxon>
        <taxon>Pseudomonadota</taxon>
        <taxon>Gammaproteobacteria</taxon>
        <taxon>Enterobacterales</taxon>
        <taxon>Enterobacteriaceae</taxon>
        <taxon>Klebsiella/Raoultella group</taxon>
        <taxon>Klebsiella</taxon>
        <taxon>Klebsiella pneumoniae complex</taxon>
    </lineage>
</organism>
<accession>A0A919HPW4</accession>
<reference evidence="2" key="1">
    <citation type="submission" date="2020-10" db="EMBL/GenBank/DDBJ databases">
        <title>Genome Sequence of ESBL Producing Zambian Clinical Strains.</title>
        <authorList>
            <person name="Shawa M."/>
            <person name="Furuta Y."/>
            <person name="Simbotwe M."/>
            <person name="Mulenga E."/>
            <person name="Mubanga M."/>
            <person name="Mulenga G."/>
            <person name="Kaile C."/>
            <person name="Zorigt T."/>
            <person name="Hang'ombe B."/>
            <person name="Higashi H."/>
        </authorList>
    </citation>
    <scope>NUCLEOTIDE SEQUENCE</scope>
    <source>
        <strain evidence="2">Zam_UTH_09</strain>
    </source>
</reference>
<dbReference type="Proteomes" id="UP000655094">
    <property type="component" value="Unassembled WGS sequence"/>
</dbReference>
<dbReference type="Pfam" id="PF19077">
    <property type="entry name" value="Big_13"/>
    <property type="match status" value="2"/>
</dbReference>